<evidence type="ECO:0000313" key="2">
    <source>
        <dbReference type="EMBL" id="RSH93015.1"/>
    </source>
</evidence>
<reference evidence="2 3" key="1">
    <citation type="submission" date="2018-11" db="EMBL/GenBank/DDBJ databases">
        <title>Genome sequence of Saitozyma podzolica DSM 27192.</title>
        <authorList>
            <person name="Aliyu H."/>
            <person name="Gorte O."/>
            <person name="Ochsenreither K."/>
        </authorList>
    </citation>
    <scope>NUCLEOTIDE SEQUENCE [LARGE SCALE GENOMIC DNA]</scope>
    <source>
        <strain evidence="2 3">DSM 27192</strain>
    </source>
</reference>
<proteinExistence type="predicted"/>
<feature type="compositionally biased region" description="Low complexity" evidence="1">
    <location>
        <begin position="117"/>
        <end position="126"/>
    </location>
</feature>
<dbReference type="AlphaFoldDB" id="A0A427YPM5"/>
<gene>
    <name evidence="2" type="ORF">EHS25_008463</name>
</gene>
<organism evidence="2 3">
    <name type="scientific">Saitozyma podzolica</name>
    <dbReference type="NCBI Taxonomy" id="1890683"/>
    <lineage>
        <taxon>Eukaryota</taxon>
        <taxon>Fungi</taxon>
        <taxon>Dikarya</taxon>
        <taxon>Basidiomycota</taxon>
        <taxon>Agaricomycotina</taxon>
        <taxon>Tremellomycetes</taxon>
        <taxon>Tremellales</taxon>
        <taxon>Trimorphomycetaceae</taxon>
        <taxon>Saitozyma</taxon>
    </lineage>
</organism>
<name>A0A427YPM5_9TREE</name>
<evidence type="ECO:0000256" key="1">
    <source>
        <dbReference type="SAM" id="MobiDB-lite"/>
    </source>
</evidence>
<evidence type="ECO:0000313" key="3">
    <source>
        <dbReference type="Proteomes" id="UP000279259"/>
    </source>
</evidence>
<feature type="compositionally biased region" description="Basic and acidic residues" evidence="1">
    <location>
        <begin position="64"/>
        <end position="79"/>
    </location>
</feature>
<feature type="compositionally biased region" description="Polar residues" evidence="1">
    <location>
        <begin position="181"/>
        <end position="193"/>
    </location>
</feature>
<dbReference type="EMBL" id="RSCD01000005">
    <property type="protein sequence ID" value="RSH93015.1"/>
    <property type="molecule type" value="Genomic_DNA"/>
</dbReference>
<protein>
    <submittedName>
        <fullName evidence="2">Uncharacterized protein</fullName>
    </submittedName>
</protein>
<dbReference type="Proteomes" id="UP000279259">
    <property type="component" value="Unassembled WGS sequence"/>
</dbReference>
<sequence length="475" mass="52309">MKSILSRLRHRRQDGEHSSEFETGGPHEEAQLAEQSRPNRSALREQDVVVVPKFPAAAAAIDDETNRRMDEPGDFDGRHRTAGSSMSSTPVPQRYSSKPLPPVPSCRTSAQDVPPHSGSAAVSALGSAGGYVHSRPLGTAPAGAQARDHGRERRFRRSADGSHGHERLRRLSLDSGDIPPRTTSLNAAQSVPRRSSHRAHRSLDFDTSRGHSRHGPGIPKSEANALDSQLGRLSLANSAPLEPATVQEEPPALRSQRTDMVERIAQGARNRTEAQGEIGAAGRQVFRAAGLEATLDTRGTVDVGTRWMEPVVQEVIKPKVHTEYTTIIDREIDKHHVYPRIQPVEDPNPIELQPKHRIFSVTDGKWHEVEGDASAIELLGRETFDHGEKEVRYIREPVHEDRQTVPNTALMAPDTDATRRTGQTGRVIERESVGNQLWHRHLVEGARGDEGRRVVDDDLDYGPSAGEERTMGIAI</sequence>
<feature type="compositionally biased region" description="Basic and acidic residues" evidence="1">
    <location>
        <begin position="146"/>
        <end position="172"/>
    </location>
</feature>
<accession>A0A427YPM5</accession>
<feature type="region of interest" description="Disordered" evidence="1">
    <location>
        <begin position="1"/>
        <end position="223"/>
    </location>
</feature>
<dbReference type="PANTHER" id="PTHR38703">
    <property type="entry name" value="CHROMOSOME 8, WHOLE GENOME SHOTGUN SEQUENCE"/>
    <property type="match status" value="1"/>
</dbReference>
<feature type="compositionally biased region" description="Basic and acidic residues" evidence="1">
    <location>
        <begin position="13"/>
        <end position="30"/>
    </location>
</feature>
<comment type="caution">
    <text evidence="2">The sequence shown here is derived from an EMBL/GenBank/DDBJ whole genome shotgun (WGS) entry which is preliminary data.</text>
</comment>
<keyword evidence="3" id="KW-1185">Reference proteome</keyword>
<feature type="compositionally biased region" description="Polar residues" evidence="1">
    <location>
        <begin position="82"/>
        <end position="96"/>
    </location>
</feature>
<dbReference type="PANTHER" id="PTHR38703:SF1">
    <property type="entry name" value="ALLERGEN"/>
    <property type="match status" value="1"/>
</dbReference>
<feature type="compositionally biased region" description="Basic and acidic residues" evidence="1">
    <location>
        <begin position="466"/>
        <end position="475"/>
    </location>
</feature>
<feature type="region of interest" description="Disordered" evidence="1">
    <location>
        <begin position="454"/>
        <end position="475"/>
    </location>
</feature>
<dbReference type="OrthoDB" id="5106716at2759"/>